<evidence type="ECO:0000313" key="2">
    <source>
        <dbReference type="EMBL" id="NYF90394.1"/>
    </source>
</evidence>
<evidence type="ECO:0000313" key="3">
    <source>
        <dbReference type="Proteomes" id="UP000564385"/>
    </source>
</evidence>
<evidence type="ECO:0000256" key="1">
    <source>
        <dbReference type="SAM" id="MobiDB-lite"/>
    </source>
</evidence>
<sequence>MSVSGDVQVTVNPSDIGRHGRNSVHRSREQAS</sequence>
<name>A0A852VIX2_9BACT</name>
<accession>A0A852VIX2</accession>
<dbReference type="AlphaFoldDB" id="A0A852VIX2"/>
<reference evidence="2 3" key="1">
    <citation type="submission" date="2020-07" db="EMBL/GenBank/DDBJ databases">
        <title>Genomic Encyclopedia of Type Strains, Phase IV (KMG-V): Genome sequencing to study the core and pangenomes of soil and plant-associated prokaryotes.</title>
        <authorList>
            <person name="Whitman W."/>
        </authorList>
    </citation>
    <scope>NUCLEOTIDE SEQUENCE [LARGE SCALE GENOMIC DNA]</scope>
    <source>
        <strain evidence="2 3">M8UP22</strain>
    </source>
</reference>
<feature type="compositionally biased region" description="Polar residues" evidence="1">
    <location>
        <begin position="1"/>
        <end position="13"/>
    </location>
</feature>
<gene>
    <name evidence="2" type="ORF">HDF08_002461</name>
</gene>
<protein>
    <submittedName>
        <fullName evidence="2">Uncharacterized protein</fullName>
    </submittedName>
</protein>
<dbReference type="EMBL" id="JACCCU010000001">
    <property type="protein sequence ID" value="NYF90394.1"/>
    <property type="molecule type" value="Genomic_DNA"/>
</dbReference>
<dbReference type="Proteomes" id="UP000564385">
    <property type="component" value="Unassembled WGS sequence"/>
</dbReference>
<proteinExistence type="predicted"/>
<feature type="region of interest" description="Disordered" evidence="1">
    <location>
        <begin position="1"/>
        <end position="32"/>
    </location>
</feature>
<organism evidence="2 3">
    <name type="scientific">Tunturiibacter lichenicola</name>
    <dbReference type="NCBI Taxonomy" id="2051959"/>
    <lineage>
        <taxon>Bacteria</taxon>
        <taxon>Pseudomonadati</taxon>
        <taxon>Acidobacteriota</taxon>
        <taxon>Terriglobia</taxon>
        <taxon>Terriglobales</taxon>
        <taxon>Acidobacteriaceae</taxon>
        <taxon>Tunturiibacter</taxon>
    </lineage>
</organism>
<comment type="caution">
    <text evidence="2">The sequence shown here is derived from an EMBL/GenBank/DDBJ whole genome shotgun (WGS) entry which is preliminary data.</text>
</comment>